<dbReference type="PRINTS" id="PR00443">
    <property type="entry name" value="GPROTEINAS"/>
</dbReference>
<dbReference type="GO" id="GO:0007191">
    <property type="term" value="P:adenylate cyclase-activating dopamine receptor signaling pathway"/>
    <property type="evidence" value="ECO:0007669"/>
    <property type="project" value="TreeGrafter"/>
</dbReference>
<evidence type="ECO:0000256" key="5">
    <source>
        <dbReference type="ARBA" id="ARBA00022741"/>
    </source>
</evidence>
<dbReference type="SUPFAM" id="SSF52540">
    <property type="entry name" value="P-loop containing nucleoside triphosphate hydrolases"/>
    <property type="match status" value="1"/>
</dbReference>
<evidence type="ECO:0000256" key="8">
    <source>
        <dbReference type="ARBA" id="ARBA00023224"/>
    </source>
</evidence>
<dbReference type="GO" id="GO:0005834">
    <property type="term" value="C:heterotrimeric G-protein complex"/>
    <property type="evidence" value="ECO:0007669"/>
    <property type="project" value="UniProtKB-UniRule"/>
</dbReference>
<evidence type="ECO:0000256" key="1">
    <source>
        <dbReference type="ARBA" id="ARBA00003069"/>
    </source>
</evidence>
<dbReference type="Pfam" id="PF00503">
    <property type="entry name" value="G-alpha"/>
    <property type="match status" value="1"/>
</dbReference>
<dbReference type="GO" id="GO:0001664">
    <property type="term" value="F:G protein-coupled receptor binding"/>
    <property type="evidence" value="ECO:0007669"/>
    <property type="project" value="TreeGrafter"/>
</dbReference>
<dbReference type="InterPro" id="IPR001019">
    <property type="entry name" value="Gprotein_alpha_su"/>
</dbReference>
<keyword evidence="11" id="KW-1003">Cell membrane</keyword>
<dbReference type="GO" id="GO:0005737">
    <property type="term" value="C:cytoplasm"/>
    <property type="evidence" value="ECO:0007669"/>
    <property type="project" value="TreeGrafter"/>
</dbReference>
<evidence type="ECO:0000256" key="9">
    <source>
        <dbReference type="PIRSR" id="PIRSR601019-1"/>
    </source>
</evidence>
<evidence type="ECO:0000256" key="11">
    <source>
        <dbReference type="RuleBase" id="RU369121"/>
    </source>
</evidence>
<accession>A0A9W2YDC2</accession>
<comment type="subunit">
    <text evidence="3 11">G proteins are composed of 3 units; alpha, beta and gamma. The alpha chain contains the guanine nucleotide binding site.</text>
</comment>
<dbReference type="OMA" id="ERNWHDE"/>
<dbReference type="AlphaFoldDB" id="A0A9W2YDC2"/>
<dbReference type="GO" id="GO:0007606">
    <property type="term" value="P:sensory perception of chemical stimulus"/>
    <property type="evidence" value="ECO:0007669"/>
    <property type="project" value="TreeGrafter"/>
</dbReference>
<dbReference type="Gene3D" id="3.40.50.300">
    <property type="entry name" value="P-loop containing nucleotide triphosphate hydrolases"/>
    <property type="match status" value="1"/>
</dbReference>
<gene>
    <name evidence="14 15" type="primary">LOC106072828</name>
</gene>
<feature type="region of interest" description="Disordered" evidence="12">
    <location>
        <begin position="18"/>
        <end position="38"/>
    </location>
</feature>
<dbReference type="RefSeq" id="XP_055860765.1">
    <property type="nucleotide sequence ID" value="XM_056004790.1"/>
</dbReference>
<evidence type="ECO:0000313" key="14">
    <source>
        <dbReference type="RefSeq" id="XP_055860765.1"/>
    </source>
</evidence>
<dbReference type="InterPro" id="IPR000367">
    <property type="entry name" value="Gprotein_alpha_S"/>
</dbReference>
<keyword evidence="5 9" id="KW-0547">Nucleotide-binding</keyword>
<comment type="function">
    <text evidence="11">Guanine nucleotide-binding proteins (G proteins) function as transducers in numerous signaling pathways controlled by G protein-coupled receptors (GPCRs).</text>
</comment>
<dbReference type="PANTHER" id="PTHR10218">
    <property type="entry name" value="GTP-BINDING PROTEIN ALPHA SUBUNIT"/>
    <property type="match status" value="1"/>
</dbReference>
<keyword evidence="11" id="KW-0472">Membrane</keyword>
<dbReference type="GO" id="GO:0046872">
    <property type="term" value="F:metal ion binding"/>
    <property type="evidence" value="ECO:0007669"/>
    <property type="project" value="UniProtKB-UniRule"/>
</dbReference>
<proteinExistence type="inferred from homology"/>
<dbReference type="GO" id="GO:0005525">
    <property type="term" value="F:GTP binding"/>
    <property type="evidence" value="ECO:0007669"/>
    <property type="project" value="UniProtKB-UniRule"/>
</dbReference>
<dbReference type="CDD" id="cd00066">
    <property type="entry name" value="G-alpha"/>
    <property type="match status" value="1"/>
</dbReference>
<evidence type="ECO:0000256" key="6">
    <source>
        <dbReference type="ARBA" id="ARBA00022842"/>
    </source>
</evidence>
<dbReference type="SUPFAM" id="SSF47895">
    <property type="entry name" value="Transducin (alpha subunit), insertion domain"/>
    <property type="match status" value="1"/>
</dbReference>
<comment type="similarity">
    <text evidence="2 11">Belongs to the G-alpha family. G(s) subfamily.</text>
</comment>
<dbReference type="PRINTS" id="PR00318">
    <property type="entry name" value="GPROTEINA"/>
</dbReference>
<comment type="subcellular location">
    <subcellularLocation>
        <location evidence="11">Cell membrane</location>
    </subcellularLocation>
</comment>
<evidence type="ECO:0000313" key="15">
    <source>
        <dbReference type="RefSeq" id="XP_055860766.1"/>
    </source>
</evidence>
<keyword evidence="7 9" id="KW-0342">GTP-binding</keyword>
<name>A0A9W2YDC2_BIOGL</name>
<reference evidence="14 15" key="1">
    <citation type="submission" date="2025-04" db="UniProtKB">
        <authorList>
            <consortium name="RefSeq"/>
        </authorList>
    </citation>
    <scope>IDENTIFICATION</scope>
</reference>
<dbReference type="GO" id="GO:0003924">
    <property type="term" value="F:GTPase activity"/>
    <property type="evidence" value="ECO:0007669"/>
    <property type="project" value="UniProtKB-UniRule"/>
</dbReference>
<dbReference type="InterPro" id="IPR011025">
    <property type="entry name" value="GproteinA_insert"/>
</dbReference>
<feature type="binding site" evidence="9">
    <location>
        <begin position="187"/>
        <end position="193"/>
    </location>
    <ligand>
        <name>GTP</name>
        <dbReference type="ChEBI" id="CHEBI:37565"/>
    </ligand>
</feature>
<feature type="compositionally biased region" description="Basic and acidic residues" evidence="12">
    <location>
        <begin position="20"/>
        <end position="36"/>
    </location>
</feature>
<dbReference type="InterPro" id="IPR027417">
    <property type="entry name" value="P-loop_NTPase"/>
</dbReference>
<evidence type="ECO:0000256" key="12">
    <source>
        <dbReference type="SAM" id="MobiDB-lite"/>
    </source>
</evidence>
<evidence type="ECO:0000256" key="3">
    <source>
        <dbReference type="ARBA" id="ARBA00011356"/>
    </source>
</evidence>
<keyword evidence="4 10" id="KW-0479">Metal-binding</keyword>
<protein>
    <recommendedName>
        <fullName evidence="11">Guanine nucleotide-binding protein G(s) subunit alpha</fullName>
    </recommendedName>
    <alternativeName>
        <fullName evidence="11">Adenylate cyclase-stimulating G alpha protein</fullName>
    </alternativeName>
</protein>
<feature type="binding site" evidence="9">
    <location>
        <begin position="56"/>
        <end position="61"/>
    </location>
    <ligand>
        <name>GTP</name>
        <dbReference type="ChEBI" id="CHEBI:37565"/>
    </ligand>
</feature>
<comment type="function">
    <text evidence="1">Guanine nucleotide-binding proteins (G proteins) are involved as modulators or transducers in various transmembrane signaling systems.</text>
</comment>
<feature type="binding site" evidence="10">
    <location>
        <position position="60"/>
    </location>
    <ligand>
        <name>Mg(2+)</name>
        <dbReference type="ChEBI" id="CHEBI:18420"/>
    </ligand>
</feature>
<dbReference type="GeneID" id="106072828"/>
<dbReference type="SMART" id="SM00275">
    <property type="entry name" value="G_alpha"/>
    <property type="match status" value="1"/>
</dbReference>
<evidence type="ECO:0000256" key="2">
    <source>
        <dbReference type="ARBA" id="ARBA00007172"/>
    </source>
</evidence>
<feature type="binding site" evidence="9">
    <location>
        <begin position="216"/>
        <end position="220"/>
    </location>
    <ligand>
        <name>GTP</name>
        <dbReference type="ChEBI" id="CHEBI:37565"/>
    </ligand>
</feature>
<keyword evidence="13" id="KW-1185">Reference proteome</keyword>
<keyword evidence="6 10" id="KW-0460">Magnesium</keyword>
<feature type="binding site" evidence="10">
    <location>
        <position position="193"/>
    </location>
    <ligand>
        <name>Mg(2+)</name>
        <dbReference type="ChEBI" id="CHEBI:18420"/>
    </ligand>
</feature>
<organism evidence="13 15">
    <name type="scientific">Biomphalaria glabrata</name>
    <name type="common">Bloodfluke planorb</name>
    <name type="synonym">Freshwater snail</name>
    <dbReference type="NCBI Taxonomy" id="6526"/>
    <lineage>
        <taxon>Eukaryota</taxon>
        <taxon>Metazoa</taxon>
        <taxon>Spiralia</taxon>
        <taxon>Lophotrochozoa</taxon>
        <taxon>Mollusca</taxon>
        <taxon>Gastropoda</taxon>
        <taxon>Heterobranchia</taxon>
        <taxon>Euthyneura</taxon>
        <taxon>Panpulmonata</taxon>
        <taxon>Hygrophila</taxon>
        <taxon>Lymnaeoidea</taxon>
        <taxon>Planorbidae</taxon>
        <taxon>Biomphalaria</taxon>
    </lineage>
</organism>
<dbReference type="Proteomes" id="UP001165740">
    <property type="component" value="Chromosome 11"/>
</dbReference>
<keyword evidence="8 11" id="KW-0807">Transducer</keyword>
<dbReference type="PROSITE" id="PS51882">
    <property type="entry name" value="G_ALPHA"/>
    <property type="match status" value="1"/>
</dbReference>
<dbReference type="GO" id="GO:0031683">
    <property type="term" value="F:G-protein beta/gamma-subunit complex binding"/>
    <property type="evidence" value="ECO:0007669"/>
    <property type="project" value="UniProtKB-UniRule"/>
</dbReference>
<evidence type="ECO:0000256" key="10">
    <source>
        <dbReference type="PIRSR" id="PIRSR601019-2"/>
    </source>
</evidence>
<dbReference type="OrthoDB" id="5817230at2759"/>
<sequence length="427" mass="49567">MACFDGCSPLGRKSYFESSSEARRARHRDKELTRSIKRDHRKDAKRVKLLLLGTGESGKSTMTKQMRIIHINGFSFMERMEKVKDIHKNVLDSMLTLLSAMQTMSLPFEADDSAVSAEFILNVGADPKPELPEEFWDHCKKLWLDQGIQECFIKTSHYQLLDCAQYFLEKIDELRASEYTPSDQDILRCRVVTSSIQQIEFTVRDAGQNVRFCVYDVGGQRGERKKWIQVFDDVIAIMYVGEMSSFDQTLREDPTRNRLLESLENFEQVWNNRFLRPVSVLLFLNKIDILLEKVSRGRSIQEFLDQHPDMFPDYTTFAHSNADRNEFIESCPGGSEYQGKRRHRSSRTDISAEAVKTAAYIKKLYQMITCGDLVINKNIQVHDKQWHTMHTCHLFYTCAVDTGNIKKVMEGCRSIIIRKHLERFGIL</sequence>
<evidence type="ECO:0000256" key="4">
    <source>
        <dbReference type="ARBA" id="ARBA00022723"/>
    </source>
</evidence>
<dbReference type="Gene3D" id="1.10.400.10">
    <property type="entry name" value="GI Alpha 1, domain 2-like"/>
    <property type="match status" value="1"/>
</dbReference>
<evidence type="ECO:0000256" key="7">
    <source>
        <dbReference type="ARBA" id="ARBA00023134"/>
    </source>
</evidence>
<dbReference type="PANTHER" id="PTHR10218:SF367">
    <property type="entry name" value="GUANINE NUCLEOTIDE-BINDING PROTEIN G(F) SUBUNIT ALPHA"/>
    <property type="match status" value="1"/>
</dbReference>
<dbReference type="FunFam" id="1.10.400.10:FF:000010">
    <property type="entry name" value="Guanine nucleotide-binding protein alpha-13 subunit"/>
    <property type="match status" value="1"/>
</dbReference>
<dbReference type="RefSeq" id="XP_055860766.1">
    <property type="nucleotide sequence ID" value="XM_056004791.1"/>
</dbReference>
<feature type="binding site" evidence="9">
    <location>
        <begin position="285"/>
        <end position="288"/>
    </location>
    <ligand>
        <name>GTP</name>
        <dbReference type="ChEBI" id="CHEBI:37565"/>
    </ligand>
</feature>
<evidence type="ECO:0000313" key="13">
    <source>
        <dbReference type="Proteomes" id="UP001165740"/>
    </source>
</evidence>